<proteinExistence type="inferred from homology"/>
<dbReference type="InterPro" id="IPR012334">
    <property type="entry name" value="Pectin_lyas_fold"/>
</dbReference>
<evidence type="ECO:0000256" key="6">
    <source>
        <dbReference type="ARBA" id="ARBA00022737"/>
    </source>
</evidence>
<reference evidence="17" key="1">
    <citation type="submission" date="2020-10" db="EMBL/GenBank/DDBJ databases">
        <title>Genome Sequence of Monilinia vaccinii-corymbosi Sheds Light on Mummy Berry Disease Infection of Blueberry and Mating Type.</title>
        <authorList>
            <person name="Yow A.G."/>
            <person name="Zhang Y."/>
            <person name="Bansal K."/>
            <person name="Eacker S.M."/>
            <person name="Sullivan S."/>
            <person name="Liachko I."/>
            <person name="Cubeta M.A."/>
            <person name="Rollins J.A."/>
            <person name="Ashrafi H."/>
        </authorList>
    </citation>
    <scope>NUCLEOTIDE SEQUENCE</scope>
    <source>
        <strain evidence="17">RL-1</strain>
    </source>
</reference>
<evidence type="ECO:0000256" key="8">
    <source>
        <dbReference type="ARBA" id="ARBA00023157"/>
    </source>
</evidence>
<dbReference type="GO" id="GO:0071555">
    <property type="term" value="P:cell wall organization"/>
    <property type="evidence" value="ECO:0007669"/>
    <property type="project" value="UniProtKB-KW"/>
</dbReference>
<keyword evidence="5 16" id="KW-0732">Signal</keyword>
<evidence type="ECO:0000256" key="11">
    <source>
        <dbReference type="ARBA" id="ARBA00023316"/>
    </source>
</evidence>
<keyword evidence="9" id="KW-0325">Glycoprotein</keyword>
<dbReference type="Gene3D" id="2.160.20.10">
    <property type="entry name" value="Single-stranded right-handed beta-helix, Pectin lyase-like"/>
    <property type="match status" value="1"/>
</dbReference>
<dbReference type="GO" id="GO:0005576">
    <property type="term" value="C:extracellular region"/>
    <property type="evidence" value="ECO:0007669"/>
    <property type="project" value="UniProtKB-SubCell"/>
</dbReference>
<dbReference type="PANTHER" id="PTHR31884">
    <property type="entry name" value="POLYGALACTURONASE"/>
    <property type="match status" value="1"/>
</dbReference>
<evidence type="ECO:0000256" key="3">
    <source>
        <dbReference type="ARBA" id="ARBA00012736"/>
    </source>
</evidence>
<dbReference type="GO" id="GO:0004650">
    <property type="term" value="F:polygalacturonase activity"/>
    <property type="evidence" value="ECO:0007669"/>
    <property type="project" value="UniProtKB-EC"/>
</dbReference>
<evidence type="ECO:0000313" key="18">
    <source>
        <dbReference type="Proteomes" id="UP000672032"/>
    </source>
</evidence>
<dbReference type="Proteomes" id="UP000672032">
    <property type="component" value="Chromosome 2"/>
</dbReference>
<evidence type="ECO:0000256" key="12">
    <source>
        <dbReference type="ARBA" id="ARBA00034074"/>
    </source>
</evidence>
<dbReference type="SUPFAM" id="SSF51126">
    <property type="entry name" value="Pectin lyase-like"/>
    <property type="match status" value="1"/>
</dbReference>
<dbReference type="OrthoDB" id="1546079at2759"/>
<dbReference type="GO" id="GO:0045490">
    <property type="term" value="P:pectin catabolic process"/>
    <property type="evidence" value="ECO:0007669"/>
    <property type="project" value="UniProtKB-ARBA"/>
</dbReference>
<keyword evidence="18" id="KW-1185">Reference proteome</keyword>
<dbReference type="EC" id="3.2.1.15" evidence="3"/>
<evidence type="ECO:0000256" key="1">
    <source>
        <dbReference type="ARBA" id="ARBA00004613"/>
    </source>
</evidence>
<evidence type="ECO:0000313" key="17">
    <source>
        <dbReference type="EMBL" id="QSZ31346.1"/>
    </source>
</evidence>
<keyword evidence="11" id="KW-0961">Cell wall biogenesis/degradation</keyword>
<evidence type="ECO:0000256" key="16">
    <source>
        <dbReference type="SAM" id="SignalP"/>
    </source>
</evidence>
<dbReference type="PANTHER" id="PTHR31884:SF9">
    <property type="entry name" value="ENDOPOLYGALACTURONASE D-RELATED"/>
    <property type="match status" value="1"/>
</dbReference>
<comment type="similarity">
    <text evidence="2 15">Belongs to the glycosyl hydrolase 28 family.</text>
</comment>
<dbReference type="FunFam" id="2.160.20.10:FF:000002">
    <property type="entry name" value="Endopolygalacturonase D"/>
    <property type="match status" value="1"/>
</dbReference>
<keyword evidence="8" id="KW-1015">Disulfide bond</keyword>
<keyword evidence="7 15" id="KW-0378">Hydrolase</keyword>
<dbReference type="EMBL" id="CP063406">
    <property type="protein sequence ID" value="QSZ31346.1"/>
    <property type="molecule type" value="Genomic_DNA"/>
</dbReference>
<comment type="catalytic activity">
    <reaction evidence="12">
        <text>(1,4-alpha-D-galacturonosyl)n+m + H2O = (1,4-alpha-D-galacturonosyl)n + (1,4-alpha-D-galacturonosyl)m.</text>
        <dbReference type="EC" id="3.2.1.15"/>
    </reaction>
</comment>
<feature type="chain" id="PRO_5032598827" description="endo-polygalacturonase" evidence="16">
    <location>
        <begin position="21"/>
        <end position="381"/>
    </location>
</feature>
<name>A0A8A3P6M9_9HELO</name>
<comment type="function">
    <text evidence="13">Involved in maceration and soft-rotting of plant tissue. Hydrolyzes the 1,4-alpha glycosidic bonds of de-esterified pectate in the smooth region of the plant cell wall.</text>
</comment>
<keyword evidence="10 15" id="KW-0326">Glycosidase</keyword>
<evidence type="ECO:0000256" key="14">
    <source>
        <dbReference type="PROSITE-ProRule" id="PRU10052"/>
    </source>
</evidence>
<dbReference type="InterPro" id="IPR006626">
    <property type="entry name" value="PbH1"/>
</dbReference>
<dbReference type="InterPro" id="IPR011050">
    <property type="entry name" value="Pectin_lyase_fold/virulence"/>
</dbReference>
<feature type="signal peptide" evidence="16">
    <location>
        <begin position="1"/>
        <end position="20"/>
    </location>
</feature>
<evidence type="ECO:0000256" key="5">
    <source>
        <dbReference type="ARBA" id="ARBA00022729"/>
    </source>
</evidence>
<accession>A0A8A3P6M9</accession>
<evidence type="ECO:0000256" key="9">
    <source>
        <dbReference type="ARBA" id="ARBA00023180"/>
    </source>
</evidence>
<evidence type="ECO:0000256" key="4">
    <source>
        <dbReference type="ARBA" id="ARBA00022525"/>
    </source>
</evidence>
<evidence type="ECO:0000256" key="2">
    <source>
        <dbReference type="ARBA" id="ARBA00008834"/>
    </source>
</evidence>
<dbReference type="InterPro" id="IPR000743">
    <property type="entry name" value="Glyco_hydro_28"/>
</dbReference>
<evidence type="ECO:0000256" key="7">
    <source>
        <dbReference type="ARBA" id="ARBA00022801"/>
    </source>
</evidence>
<dbReference type="InterPro" id="IPR050434">
    <property type="entry name" value="Glycosyl_hydrlase_28"/>
</dbReference>
<organism evidence="17 18">
    <name type="scientific">Monilinia vaccinii-corymbosi</name>
    <dbReference type="NCBI Taxonomy" id="61207"/>
    <lineage>
        <taxon>Eukaryota</taxon>
        <taxon>Fungi</taxon>
        <taxon>Dikarya</taxon>
        <taxon>Ascomycota</taxon>
        <taxon>Pezizomycotina</taxon>
        <taxon>Leotiomycetes</taxon>
        <taxon>Helotiales</taxon>
        <taxon>Sclerotiniaceae</taxon>
        <taxon>Monilinia</taxon>
    </lineage>
</organism>
<dbReference type="Pfam" id="PF00295">
    <property type="entry name" value="Glyco_hydro_28"/>
    <property type="match status" value="1"/>
</dbReference>
<keyword evidence="4" id="KW-0964">Secreted</keyword>
<dbReference type="SMART" id="SM00710">
    <property type="entry name" value="PbH1"/>
    <property type="match status" value="7"/>
</dbReference>
<feature type="active site" evidence="14">
    <location>
        <position position="231"/>
    </location>
</feature>
<comment type="subcellular location">
    <subcellularLocation>
        <location evidence="1">Secreted</location>
    </subcellularLocation>
</comment>
<keyword evidence="6" id="KW-0677">Repeat</keyword>
<sequence>MRRNTQISGLLALTLAGAGAAQLPCIATNYSQIAPCVQNSTNIVLRDVYAPSNFSIDLRNVLPGTTITFAGKTTFGYTKNSGFEPIQLGGSGITITGEPGSIIDGNGQAYWDGLGSNGGVPKPNHFIAASQLIGCSVIRNLYIQNWPVHLFTIKGADGLIMENLILNNTAGDAPNAASNGLAAAHNSDGFDLINSNNMIVRNCSVWNQDDCVAITSGSNITVDGLYCHGGHGLSIGSVGGKAFNEVTNVVFKNSKLINSENGARIKSNSGTTGHVANITYSNIQFSGVTDYGIVIRQDYLNGGSTGKPTNGVLIEDVLFENISGTVMPSAQSYMILCGEGSCKNFTFTNVHVTGGDKSSSCNFPDSICSIDTLGVHKDVER</sequence>
<evidence type="ECO:0000256" key="10">
    <source>
        <dbReference type="ARBA" id="ARBA00023295"/>
    </source>
</evidence>
<protein>
    <recommendedName>
        <fullName evidence="3">endo-polygalacturonase</fullName>
        <ecNumber evidence="3">3.2.1.15</ecNumber>
    </recommendedName>
</protein>
<gene>
    <name evidence="17" type="ORF">DSL72_000909</name>
</gene>
<dbReference type="PROSITE" id="PS00502">
    <property type="entry name" value="POLYGALACTURONASE"/>
    <property type="match status" value="1"/>
</dbReference>
<dbReference type="AlphaFoldDB" id="A0A8A3P6M9"/>
<evidence type="ECO:0000256" key="15">
    <source>
        <dbReference type="RuleBase" id="RU361169"/>
    </source>
</evidence>
<evidence type="ECO:0000256" key="13">
    <source>
        <dbReference type="ARBA" id="ARBA00037707"/>
    </source>
</evidence>